<dbReference type="SUPFAM" id="SSF52374">
    <property type="entry name" value="Nucleotidylyl transferase"/>
    <property type="match status" value="1"/>
</dbReference>
<organism evidence="9 10">
    <name type="scientific">Pseudofulvimonas gallinarii</name>
    <dbReference type="NCBI Taxonomy" id="634155"/>
    <lineage>
        <taxon>Bacteria</taxon>
        <taxon>Pseudomonadati</taxon>
        <taxon>Pseudomonadota</taxon>
        <taxon>Gammaproteobacteria</taxon>
        <taxon>Lysobacterales</taxon>
        <taxon>Rhodanobacteraceae</taxon>
        <taxon>Pseudofulvimonas</taxon>
    </lineage>
</organism>
<sequence length="290" mass="31924">MDIVETLPQLRARLDAWRAQGESVALVPTMGNLHAGHFALVEQARAACDRVVASVFVNPTQFGPGEDFERYPRTPQEDAEGLAAHGCSLMYLPGVGTLYPFGPDRSHRLSVPALADVLCGAHRPGHFDGVVTVVSRLFNHVQPDVAVFGEKDFQQLRILERMAEDLGYPVRILRGATVREEDGLAMSSRNRYLDNSQRGQATAIRRTLLLAHEAWTAGQPLAAIEEEGVSRLREAGFTVDYLEIRRESDLARPAAGERDGLRIFAAAKLGTTRLIDNLALGFEPKPLMFN</sequence>
<dbReference type="HAMAP" id="MF_00158">
    <property type="entry name" value="PanC"/>
    <property type="match status" value="1"/>
</dbReference>
<comment type="catalytic activity">
    <reaction evidence="7 8">
        <text>(R)-pantoate + beta-alanine + ATP = (R)-pantothenate + AMP + diphosphate + H(+)</text>
        <dbReference type="Rhea" id="RHEA:10912"/>
        <dbReference type="ChEBI" id="CHEBI:15378"/>
        <dbReference type="ChEBI" id="CHEBI:15980"/>
        <dbReference type="ChEBI" id="CHEBI:29032"/>
        <dbReference type="ChEBI" id="CHEBI:30616"/>
        <dbReference type="ChEBI" id="CHEBI:33019"/>
        <dbReference type="ChEBI" id="CHEBI:57966"/>
        <dbReference type="ChEBI" id="CHEBI:456215"/>
        <dbReference type="EC" id="6.3.2.1"/>
    </reaction>
</comment>
<name>A0A4S3L0L7_9GAMM</name>
<evidence type="ECO:0000256" key="5">
    <source>
        <dbReference type="ARBA" id="ARBA00022741"/>
    </source>
</evidence>
<feature type="binding site" evidence="8">
    <location>
        <position position="178"/>
    </location>
    <ligand>
        <name>ATP</name>
        <dbReference type="ChEBI" id="CHEBI:30616"/>
    </ligand>
</feature>
<comment type="subunit">
    <text evidence="8">Homodimer.</text>
</comment>
<dbReference type="GO" id="GO:0005524">
    <property type="term" value="F:ATP binding"/>
    <property type="evidence" value="ECO:0007669"/>
    <property type="project" value="UniProtKB-KW"/>
</dbReference>
<dbReference type="OrthoDB" id="9773087at2"/>
<feature type="active site" description="Proton donor" evidence="8">
    <location>
        <position position="37"/>
    </location>
</feature>
<dbReference type="RefSeq" id="WP_123522341.1">
    <property type="nucleotide sequence ID" value="NZ_JBHLWF010000028.1"/>
</dbReference>
<dbReference type="Pfam" id="PF02569">
    <property type="entry name" value="Pantoate_ligase"/>
    <property type="match status" value="1"/>
</dbReference>
<reference evidence="9 10" key="1">
    <citation type="submission" date="2019-03" db="EMBL/GenBank/DDBJ databases">
        <title>Genomic Encyclopedia of Type Strains, Phase IV (KMG-IV): sequencing the most valuable type-strain genomes for metagenomic binning, comparative biology and taxonomic classification.</title>
        <authorList>
            <person name="Goeker M."/>
        </authorList>
    </citation>
    <scope>NUCLEOTIDE SEQUENCE [LARGE SCALE GENOMIC DNA]</scope>
    <source>
        <strain evidence="9 10">DSM 21944</strain>
    </source>
</reference>
<evidence type="ECO:0000256" key="4">
    <source>
        <dbReference type="ARBA" id="ARBA00022655"/>
    </source>
</evidence>
<comment type="function">
    <text evidence="8">Catalyzes the condensation of pantoate with beta-alanine in an ATP-dependent reaction via a pantoyl-adenylate intermediate.</text>
</comment>
<dbReference type="GO" id="GO:0004592">
    <property type="term" value="F:pantoate-beta-alanine ligase activity"/>
    <property type="evidence" value="ECO:0007669"/>
    <property type="project" value="UniProtKB-UniRule"/>
</dbReference>
<comment type="subcellular location">
    <subcellularLocation>
        <location evidence="8">Cytoplasm</location>
    </subcellularLocation>
</comment>
<dbReference type="Proteomes" id="UP000294599">
    <property type="component" value="Unassembled WGS sequence"/>
</dbReference>
<feature type="binding site" evidence="8">
    <location>
        <begin position="30"/>
        <end position="37"/>
    </location>
    <ligand>
        <name>ATP</name>
        <dbReference type="ChEBI" id="CHEBI:30616"/>
    </ligand>
</feature>
<evidence type="ECO:0000256" key="6">
    <source>
        <dbReference type="ARBA" id="ARBA00022840"/>
    </source>
</evidence>
<feature type="binding site" evidence="8">
    <location>
        <position position="61"/>
    </location>
    <ligand>
        <name>beta-alanine</name>
        <dbReference type="ChEBI" id="CHEBI:57966"/>
    </ligand>
</feature>
<keyword evidence="6 8" id="KW-0067">ATP-binding</keyword>
<comment type="pathway">
    <text evidence="1 8">Cofactor biosynthesis; (R)-pantothenate biosynthesis; (R)-pantothenate from (R)-pantoate and beta-alanine: step 1/1.</text>
</comment>
<dbReference type="InterPro" id="IPR014729">
    <property type="entry name" value="Rossmann-like_a/b/a_fold"/>
</dbReference>
<evidence type="ECO:0000256" key="3">
    <source>
        <dbReference type="ARBA" id="ARBA00022598"/>
    </source>
</evidence>
<feature type="binding site" evidence="8">
    <location>
        <begin position="186"/>
        <end position="189"/>
    </location>
    <ligand>
        <name>ATP</name>
        <dbReference type="ChEBI" id="CHEBI:30616"/>
    </ligand>
</feature>
<proteinExistence type="inferred from homology"/>
<comment type="similarity">
    <text evidence="2 8">Belongs to the pantothenate synthetase family.</text>
</comment>
<dbReference type="NCBIfam" id="TIGR00125">
    <property type="entry name" value="cyt_tran_rel"/>
    <property type="match status" value="1"/>
</dbReference>
<feature type="binding site" evidence="8">
    <location>
        <position position="155"/>
    </location>
    <ligand>
        <name>(R)-pantoate</name>
        <dbReference type="ChEBI" id="CHEBI:15980"/>
    </ligand>
</feature>
<dbReference type="AlphaFoldDB" id="A0A4S3L0L7"/>
<dbReference type="InterPro" id="IPR042176">
    <property type="entry name" value="Pantoate_ligase_C"/>
</dbReference>
<keyword evidence="10" id="KW-1185">Reference proteome</keyword>
<dbReference type="GO" id="GO:0005829">
    <property type="term" value="C:cytosol"/>
    <property type="evidence" value="ECO:0007669"/>
    <property type="project" value="TreeGrafter"/>
</dbReference>
<evidence type="ECO:0000256" key="7">
    <source>
        <dbReference type="ARBA" id="ARBA00048258"/>
    </source>
</evidence>
<evidence type="ECO:0000256" key="2">
    <source>
        <dbReference type="ARBA" id="ARBA00009256"/>
    </source>
</evidence>
<evidence type="ECO:0000313" key="9">
    <source>
        <dbReference type="EMBL" id="TCS99710.1"/>
    </source>
</evidence>
<keyword evidence="4 8" id="KW-0566">Pantothenate biosynthesis</keyword>
<dbReference type="GO" id="GO:0015940">
    <property type="term" value="P:pantothenate biosynthetic process"/>
    <property type="evidence" value="ECO:0007669"/>
    <property type="project" value="UniProtKB-UniRule"/>
</dbReference>
<keyword evidence="3 8" id="KW-0436">Ligase</keyword>
<dbReference type="EC" id="6.3.2.1" evidence="8"/>
<dbReference type="InterPro" id="IPR003721">
    <property type="entry name" value="Pantoate_ligase"/>
</dbReference>
<protein>
    <recommendedName>
        <fullName evidence="8">Pantothenate synthetase</fullName>
        <shortName evidence="8">PS</shortName>
        <ecNumber evidence="8">6.3.2.1</ecNumber>
    </recommendedName>
    <alternativeName>
        <fullName evidence="8">Pantoate--beta-alanine ligase</fullName>
    </alternativeName>
    <alternativeName>
        <fullName evidence="8">Pantoate-activating enzyme</fullName>
    </alternativeName>
</protein>
<dbReference type="CDD" id="cd00560">
    <property type="entry name" value="PanC"/>
    <property type="match status" value="1"/>
</dbReference>
<evidence type="ECO:0000256" key="8">
    <source>
        <dbReference type="HAMAP-Rule" id="MF_00158"/>
    </source>
</evidence>
<feature type="binding site" evidence="8">
    <location>
        <begin position="149"/>
        <end position="152"/>
    </location>
    <ligand>
        <name>ATP</name>
        <dbReference type="ChEBI" id="CHEBI:30616"/>
    </ligand>
</feature>
<dbReference type="NCBIfam" id="TIGR00018">
    <property type="entry name" value="panC"/>
    <property type="match status" value="1"/>
</dbReference>
<dbReference type="PANTHER" id="PTHR21299">
    <property type="entry name" value="CYTIDYLATE KINASE/PANTOATE-BETA-ALANINE LIGASE"/>
    <property type="match status" value="1"/>
</dbReference>
<keyword evidence="5 8" id="KW-0547">Nucleotide-binding</keyword>
<gene>
    <name evidence="8" type="primary">panC</name>
    <name evidence="9" type="ORF">EDC25_105145</name>
</gene>
<evidence type="ECO:0000256" key="1">
    <source>
        <dbReference type="ARBA" id="ARBA00004990"/>
    </source>
</evidence>
<dbReference type="EMBL" id="SMAF01000005">
    <property type="protein sequence ID" value="TCS99710.1"/>
    <property type="molecule type" value="Genomic_DNA"/>
</dbReference>
<dbReference type="Gene3D" id="3.30.1300.10">
    <property type="entry name" value="Pantoate-beta-alanine ligase, C-terminal domain"/>
    <property type="match status" value="1"/>
</dbReference>
<comment type="miscellaneous">
    <text evidence="8">The reaction proceeds by a bi uni uni bi ping pong mechanism.</text>
</comment>
<dbReference type="UniPathway" id="UPA00028">
    <property type="reaction ID" value="UER00005"/>
</dbReference>
<dbReference type="InterPro" id="IPR004821">
    <property type="entry name" value="Cyt_trans-like"/>
</dbReference>
<dbReference type="PANTHER" id="PTHR21299:SF1">
    <property type="entry name" value="PANTOATE--BETA-ALANINE LIGASE"/>
    <property type="match status" value="1"/>
</dbReference>
<accession>A0A4S3L0L7</accession>
<dbReference type="Gene3D" id="3.40.50.620">
    <property type="entry name" value="HUPs"/>
    <property type="match status" value="1"/>
</dbReference>
<evidence type="ECO:0000313" key="10">
    <source>
        <dbReference type="Proteomes" id="UP000294599"/>
    </source>
</evidence>
<keyword evidence="8" id="KW-0963">Cytoplasm</keyword>
<feature type="binding site" evidence="8">
    <location>
        <position position="61"/>
    </location>
    <ligand>
        <name>(R)-pantoate</name>
        <dbReference type="ChEBI" id="CHEBI:15980"/>
    </ligand>
</feature>
<comment type="caution">
    <text evidence="9">The sequence shown here is derived from an EMBL/GenBank/DDBJ whole genome shotgun (WGS) entry which is preliminary data.</text>
</comment>